<dbReference type="EMBL" id="CACVAZ010000085">
    <property type="protein sequence ID" value="CAA6813694.1"/>
    <property type="molecule type" value="Genomic_DNA"/>
</dbReference>
<name>A0A6S6TF48_9BACT</name>
<accession>A0A6S6TF48</accession>
<keyword evidence="1" id="KW-0732">Signal</keyword>
<proteinExistence type="predicted"/>
<evidence type="ECO:0000256" key="1">
    <source>
        <dbReference type="SAM" id="SignalP"/>
    </source>
</evidence>
<evidence type="ECO:0000313" key="2">
    <source>
        <dbReference type="EMBL" id="CAA6813694.1"/>
    </source>
</evidence>
<feature type="signal peptide" evidence="1">
    <location>
        <begin position="1"/>
        <end position="22"/>
    </location>
</feature>
<organism evidence="2">
    <name type="scientific">uncultured Sulfurovum sp</name>
    <dbReference type="NCBI Taxonomy" id="269237"/>
    <lineage>
        <taxon>Bacteria</taxon>
        <taxon>Pseudomonadati</taxon>
        <taxon>Campylobacterota</taxon>
        <taxon>Epsilonproteobacteria</taxon>
        <taxon>Campylobacterales</taxon>
        <taxon>Sulfurovaceae</taxon>
        <taxon>Sulfurovum</taxon>
        <taxon>environmental samples</taxon>
    </lineage>
</organism>
<dbReference type="AlphaFoldDB" id="A0A6S6TF48"/>
<reference evidence="2" key="1">
    <citation type="submission" date="2020-01" db="EMBL/GenBank/DDBJ databases">
        <authorList>
            <person name="Meier V. D."/>
            <person name="Meier V D."/>
        </authorList>
    </citation>
    <scope>NUCLEOTIDE SEQUENCE</scope>
    <source>
        <strain evidence="2">HLG_WM_MAG_02</strain>
    </source>
</reference>
<protein>
    <submittedName>
        <fullName evidence="2">Uncharacterized protein</fullName>
    </submittedName>
</protein>
<gene>
    <name evidence="2" type="ORF">HELGO_WM40920</name>
</gene>
<sequence>MKSKKILTLLLSTLAFVSMANADENKVAVGLETLKTTYQLDCIAGDNMTIQHNRSTERKKGIRNRLLVTFKAAPKGTRHGRLNHGECSWVDRRLKANEPKQFCQYNVTDLAFTKNSNGYALKSAEAPYVDKLRIGGKFSLMVTNKNGCMVVKKVLP</sequence>
<feature type="chain" id="PRO_5027985012" evidence="1">
    <location>
        <begin position="23"/>
        <end position="156"/>
    </location>
</feature>